<organism evidence="1 2">
    <name type="scientific">Smallanthus sonchifolius</name>
    <dbReference type="NCBI Taxonomy" id="185202"/>
    <lineage>
        <taxon>Eukaryota</taxon>
        <taxon>Viridiplantae</taxon>
        <taxon>Streptophyta</taxon>
        <taxon>Embryophyta</taxon>
        <taxon>Tracheophyta</taxon>
        <taxon>Spermatophyta</taxon>
        <taxon>Magnoliopsida</taxon>
        <taxon>eudicotyledons</taxon>
        <taxon>Gunneridae</taxon>
        <taxon>Pentapetalae</taxon>
        <taxon>asterids</taxon>
        <taxon>campanulids</taxon>
        <taxon>Asterales</taxon>
        <taxon>Asteraceae</taxon>
        <taxon>Asteroideae</taxon>
        <taxon>Heliantheae alliance</taxon>
        <taxon>Millerieae</taxon>
        <taxon>Smallanthus</taxon>
    </lineage>
</organism>
<comment type="caution">
    <text evidence="1">The sequence shown here is derived from an EMBL/GenBank/DDBJ whole genome shotgun (WGS) entry which is preliminary data.</text>
</comment>
<reference evidence="1 2" key="2">
    <citation type="journal article" date="2022" name="Mol. Ecol. Resour.">
        <title>The genomes of chicory, endive, great burdock and yacon provide insights into Asteraceae paleo-polyploidization history and plant inulin production.</title>
        <authorList>
            <person name="Fan W."/>
            <person name="Wang S."/>
            <person name="Wang H."/>
            <person name="Wang A."/>
            <person name="Jiang F."/>
            <person name="Liu H."/>
            <person name="Zhao H."/>
            <person name="Xu D."/>
            <person name="Zhang Y."/>
        </authorList>
    </citation>
    <scope>NUCLEOTIDE SEQUENCE [LARGE SCALE GENOMIC DNA]</scope>
    <source>
        <strain evidence="2">cv. Yunnan</strain>
        <tissue evidence="1">Leaves</tissue>
    </source>
</reference>
<accession>A0ACB8XZ14</accession>
<dbReference type="EMBL" id="CM042046">
    <property type="protein sequence ID" value="KAI3676740.1"/>
    <property type="molecule type" value="Genomic_DNA"/>
</dbReference>
<proteinExistence type="predicted"/>
<evidence type="ECO:0000313" key="2">
    <source>
        <dbReference type="Proteomes" id="UP001056120"/>
    </source>
</evidence>
<dbReference type="Proteomes" id="UP001056120">
    <property type="component" value="Linkage Group LG29"/>
</dbReference>
<sequence length="107" mass="11892">MVSSLLWLPKLRTFAVAPVAIQRTLAAATSHRHRHRYSSTASASGPAASRTISTLNSIRHEEYGRLLPCPSENVLPRNIVHLVVKEEGPILDFITKALDLPPFLVQW</sequence>
<evidence type="ECO:0000313" key="1">
    <source>
        <dbReference type="EMBL" id="KAI3676740.1"/>
    </source>
</evidence>
<gene>
    <name evidence="1" type="ORF">L1987_86353</name>
</gene>
<name>A0ACB8XZ14_9ASTR</name>
<keyword evidence="2" id="KW-1185">Reference proteome</keyword>
<protein>
    <submittedName>
        <fullName evidence="1">Uncharacterized protein</fullName>
    </submittedName>
</protein>
<reference evidence="2" key="1">
    <citation type="journal article" date="2022" name="Mol. Ecol. Resour.">
        <title>The genomes of chicory, endive, great burdock and yacon provide insights into Asteraceae palaeo-polyploidization history and plant inulin production.</title>
        <authorList>
            <person name="Fan W."/>
            <person name="Wang S."/>
            <person name="Wang H."/>
            <person name="Wang A."/>
            <person name="Jiang F."/>
            <person name="Liu H."/>
            <person name="Zhao H."/>
            <person name="Xu D."/>
            <person name="Zhang Y."/>
        </authorList>
    </citation>
    <scope>NUCLEOTIDE SEQUENCE [LARGE SCALE GENOMIC DNA]</scope>
    <source>
        <strain evidence="2">cv. Yunnan</strain>
    </source>
</reference>